<dbReference type="GeneID" id="10361476"/>
<dbReference type="OrthoDB" id="28848at2157"/>
<evidence type="ECO:0000313" key="2">
    <source>
        <dbReference type="Proteomes" id="UP000008138"/>
    </source>
</evidence>
<gene>
    <name evidence="1" type="ordered locus">TUZN_1965</name>
</gene>
<organism evidence="1 2">
    <name type="scientific">Thermoproteus uzoniensis (strain 768-20)</name>
    <dbReference type="NCBI Taxonomy" id="999630"/>
    <lineage>
        <taxon>Archaea</taxon>
        <taxon>Thermoproteota</taxon>
        <taxon>Thermoprotei</taxon>
        <taxon>Thermoproteales</taxon>
        <taxon>Thermoproteaceae</taxon>
        <taxon>Thermoproteus</taxon>
    </lineage>
</organism>
<sequence>MQEAYYQINRGKAVVRKLIAEMAYMGLVGTLAVPPFGVLRSPLSSIITPEIVSALALEILKDDPNAVLNSRLGLKLGGIPACDMLKYHELNVLCRLVKENGDRPLYAVVDLLAPHLGVALSNLGYREGDLLITALRVLKGEAGSAEQAQLFKLYDEWGLYAHINVRRSERTP</sequence>
<dbReference type="eggNOG" id="arCOG05564">
    <property type="taxonomic scope" value="Archaea"/>
</dbReference>
<dbReference type="HOGENOM" id="CLU_1640036_0_0_2"/>
<dbReference type="Proteomes" id="UP000008138">
    <property type="component" value="Chromosome"/>
</dbReference>
<protein>
    <submittedName>
        <fullName evidence="1">Uncharacterized protein</fullName>
    </submittedName>
</protein>
<dbReference type="RefSeq" id="WP_013680758.1">
    <property type="nucleotide sequence ID" value="NC_015315.1"/>
</dbReference>
<evidence type="ECO:0000313" key="1">
    <source>
        <dbReference type="EMBL" id="AEA13423.1"/>
    </source>
</evidence>
<proteinExistence type="predicted"/>
<dbReference type="AlphaFoldDB" id="F2L4R9"/>
<reference key="2">
    <citation type="submission" date="2011-03" db="EMBL/GenBank/DDBJ databases">
        <title>Complete genome sequence of the thermoacidophilic crenarchaeon Thermoproteus uzoniensis 768-20.</title>
        <authorList>
            <person name="Mardanov A.V."/>
            <person name="Gumerov V.M."/>
            <person name="Beletsky A.V."/>
            <person name="Prokofeva M.I."/>
            <person name="Bonch-Osmolovskaya E.A."/>
            <person name="Ravin N.V."/>
            <person name="Skryabin K.G."/>
        </authorList>
    </citation>
    <scope>NUCLEOTIDE SEQUENCE</scope>
    <source>
        <strain>768-20</strain>
    </source>
</reference>
<name>F2L4R9_THEU7</name>
<reference evidence="1 2" key="1">
    <citation type="journal article" date="2011" name="J. Bacteriol.">
        <title>Complete genome sequence of the thermoacidophilic crenarchaeon Thermoproteus uzoniensis 768-20.</title>
        <authorList>
            <person name="Mardanov A.V."/>
            <person name="Gumerov V.M."/>
            <person name="Beletsky A.V."/>
            <person name="Prokofeva M.I."/>
            <person name="Bonch-Osmolovskaya E.A."/>
            <person name="Ravin N.V."/>
            <person name="Skryabin K.G."/>
        </authorList>
    </citation>
    <scope>NUCLEOTIDE SEQUENCE [LARGE SCALE GENOMIC DNA]</scope>
    <source>
        <strain evidence="1 2">768-20</strain>
    </source>
</reference>
<keyword evidence="2" id="KW-1185">Reference proteome</keyword>
<dbReference type="KEGG" id="tuz:TUZN_1965"/>
<accession>F2L4R9</accession>
<dbReference type="EMBL" id="CP002590">
    <property type="protein sequence ID" value="AEA13423.1"/>
    <property type="molecule type" value="Genomic_DNA"/>
</dbReference>